<dbReference type="Proteomes" id="UP000190626">
    <property type="component" value="Unassembled WGS sequence"/>
</dbReference>
<organism evidence="2 3">
    <name type="scientific">Paenibacillus ferrarius</name>
    <dbReference type="NCBI Taxonomy" id="1469647"/>
    <lineage>
        <taxon>Bacteria</taxon>
        <taxon>Bacillati</taxon>
        <taxon>Bacillota</taxon>
        <taxon>Bacilli</taxon>
        <taxon>Bacillales</taxon>
        <taxon>Paenibacillaceae</taxon>
        <taxon>Paenibacillus</taxon>
    </lineage>
</organism>
<comment type="caution">
    <text evidence="2">The sequence shown here is derived from an EMBL/GenBank/DDBJ whole genome shotgun (WGS) entry which is preliminary data.</text>
</comment>
<dbReference type="InterPro" id="IPR014195">
    <property type="entry name" value="Spore_III_AG"/>
</dbReference>
<keyword evidence="1" id="KW-0812">Transmembrane</keyword>
<proteinExistence type="predicted"/>
<evidence type="ECO:0000313" key="3">
    <source>
        <dbReference type="Proteomes" id="UP000190626"/>
    </source>
</evidence>
<dbReference type="AlphaFoldDB" id="A0A1V4HR63"/>
<name>A0A1V4HR63_9BACL</name>
<evidence type="ECO:0000313" key="2">
    <source>
        <dbReference type="EMBL" id="OPH60793.1"/>
    </source>
</evidence>
<reference evidence="3" key="1">
    <citation type="submission" date="2016-07" db="EMBL/GenBank/DDBJ databases">
        <authorList>
            <person name="Florea S."/>
            <person name="Webb J.S."/>
            <person name="Jaromczyk J."/>
            <person name="Schardl C.L."/>
        </authorList>
    </citation>
    <scope>NUCLEOTIDE SEQUENCE [LARGE SCALE GENOMIC DNA]</scope>
    <source>
        <strain evidence="3">CY1</strain>
    </source>
</reference>
<evidence type="ECO:0000256" key="1">
    <source>
        <dbReference type="SAM" id="Phobius"/>
    </source>
</evidence>
<dbReference type="NCBIfam" id="TIGR02830">
    <property type="entry name" value="spore_III_AG"/>
    <property type="match status" value="1"/>
</dbReference>
<sequence>MGTLLQWMEHKFGGGPGGPKRKNTLLWVIMIGLLGAALMIINAFMTVKDVDPINAGRASPPPSKETFLGSTPKENSAFHDYEAAYQSQLKEILQKIVGVGDVEVLVTIESTEEMNVDKNYNDNQQMTTERDNGGATRNISQVTRSGEVVIYQVSGDQKPLVLKYIKPKIRGVIVVAKGAENLTVKKMITEAVERGLDVEARRISILPRKTGE</sequence>
<dbReference type="RefSeq" id="WP_079409689.1">
    <property type="nucleotide sequence ID" value="NZ_MBTG01000003.1"/>
</dbReference>
<keyword evidence="3" id="KW-1185">Reference proteome</keyword>
<feature type="transmembrane region" description="Helical" evidence="1">
    <location>
        <begin position="25"/>
        <end position="47"/>
    </location>
</feature>
<keyword evidence="1" id="KW-0472">Membrane</keyword>
<keyword evidence="1" id="KW-1133">Transmembrane helix</keyword>
<dbReference type="STRING" id="1469647.BC351_16475"/>
<protein>
    <submittedName>
        <fullName evidence="2">Stage III sporulation protein AG</fullName>
    </submittedName>
</protein>
<accession>A0A1V4HR63</accession>
<dbReference type="EMBL" id="MBTG01000003">
    <property type="protein sequence ID" value="OPH60793.1"/>
    <property type="molecule type" value="Genomic_DNA"/>
</dbReference>
<gene>
    <name evidence="2" type="ORF">BC351_16475</name>
</gene>
<dbReference type="OrthoDB" id="2381602at2"/>